<feature type="domain" description="BioF2-like acetyltransferase" evidence="1">
    <location>
        <begin position="208"/>
        <end position="341"/>
    </location>
</feature>
<dbReference type="AlphaFoldDB" id="A0A5J5JW63"/>
<dbReference type="RefSeq" id="WP_150937399.1">
    <property type="nucleotide sequence ID" value="NZ_VYTZ01000011.1"/>
</dbReference>
<proteinExistence type="predicted"/>
<evidence type="ECO:0000259" key="1">
    <source>
        <dbReference type="Pfam" id="PF13480"/>
    </source>
</evidence>
<dbReference type="EMBL" id="VYTZ01000011">
    <property type="protein sequence ID" value="KAA9375527.1"/>
    <property type="molecule type" value="Genomic_DNA"/>
</dbReference>
<accession>A0A5J5JW63</accession>
<gene>
    <name evidence="2" type="ORF">F5972_27665</name>
</gene>
<organism evidence="2 3">
    <name type="scientific">Microbispora cellulosiformans</name>
    <dbReference type="NCBI Taxonomy" id="2614688"/>
    <lineage>
        <taxon>Bacteria</taxon>
        <taxon>Bacillati</taxon>
        <taxon>Actinomycetota</taxon>
        <taxon>Actinomycetes</taxon>
        <taxon>Streptosporangiales</taxon>
        <taxon>Streptosporangiaceae</taxon>
        <taxon>Microbispora</taxon>
    </lineage>
</organism>
<protein>
    <submittedName>
        <fullName evidence="2">GNAT family N-acetyltransferase</fullName>
    </submittedName>
</protein>
<reference evidence="2 3" key="1">
    <citation type="submission" date="2019-09" db="EMBL/GenBank/DDBJ databases">
        <title>Screening of Novel Bioactive Compounds from Soil-Associated.</title>
        <authorList>
            <person name="Gong X."/>
        </authorList>
    </citation>
    <scope>NUCLEOTIDE SEQUENCE [LARGE SCALE GENOMIC DNA]</scope>
    <source>
        <strain evidence="2 3">Gxj-6</strain>
    </source>
</reference>
<dbReference type="InterPro" id="IPR038740">
    <property type="entry name" value="BioF2-like_GNAT_dom"/>
</dbReference>
<dbReference type="Proteomes" id="UP000327011">
    <property type="component" value="Unassembled WGS sequence"/>
</dbReference>
<dbReference type="SUPFAM" id="SSF55729">
    <property type="entry name" value="Acyl-CoA N-acyltransferases (Nat)"/>
    <property type="match status" value="1"/>
</dbReference>
<dbReference type="InterPro" id="IPR016181">
    <property type="entry name" value="Acyl_CoA_acyltransferase"/>
</dbReference>
<evidence type="ECO:0000313" key="2">
    <source>
        <dbReference type="EMBL" id="KAA9375527.1"/>
    </source>
</evidence>
<dbReference type="GO" id="GO:0016740">
    <property type="term" value="F:transferase activity"/>
    <property type="evidence" value="ECO:0007669"/>
    <property type="project" value="UniProtKB-KW"/>
</dbReference>
<keyword evidence="2" id="KW-0808">Transferase</keyword>
<dbReference type="Pfam" id="PF13480">
    <property type="entry name" value="Acetyltransf_6"/>
    <property type="match status" value="1"/>
</dbReference>
<sequence length="403" mass="44876">MTRLQVSAATTIDSVGPERWRHVAAGLGLYLSYPWLRMIEDVQREQADIRYVLVSRDGELLGALPTYLYAKPPADGFYDPVRQFLFPPEASFLLPPGNAGGESERYAEWYPVLLGGSVSAFANHLVVRRRLSAELQREVVECLVSAFLDRMRQSEARSAAFMYLFDSSVGRVRHLLPEASLVTFLGARARIHPPAGGFDRYIQALSGSYRHVVRKEVRRFSSSLELRRYRLGQVRNELPALVAALQRKYGHAADEREVDRSLSLQSRHLDRHSVVLCAEADGRIVGTSLSYDWEGVVFVRTAGFDYPALPGAYEYFNLVMYGPIRYAQEKGLQAVDLGVGALPGKVSRGARLTPVRCLVIPPRSLGDDLAYDLAVQAATAQSRWQEDNPFCLGDDELSGGIPL</sequence>
<comment type="caution">
    <text evidence="2">The sequence shown here is derived from an EMBL/GenBank/DDBJ whole genome shotgun (WGS) entry which is preliminary data.</text>
</comment>
<evidence type="ECO:0000313" key="3">
    <source>
        <dbReference type="Proteomes" id="UP000327011"/>
    </source>
</evidence>
<name>A0A5J5JW63_9ACTN</name>
<keyword evidence="3" id="KW-1185">Reference proteome</keyword>